<protein>
    <submittedName>
        <fullName evidence="2">Uncharacterized protein</fullName>
    </submittedName>
</protein>
<reference evidence="3" key="1">
    <citation type="submission" date="2003-08" db="EMBL/GenBank/DDBJ databases">
        <authorList>
            <person name="Birren B."/>
            <person name="Nusbaum C."/>
            <person name="Abebe A."/>
            <person name="Abouelleil A."/>
            <person name="Adekoya E."/>
            <person name="Ait-zahra M."/>
            <person name="Allen N."/>
            <person name="Allen T."/>
            <person name="An P."/>
            <person name="Anderson M."/>
            <person name="Anderson S."/>
            <person name="Arachchi H."/>
            <person name="Armbruster J."/>
            <person name="Bachantsang P."/>
            <person name="Baldwin J."/>
            <person name="Barry A."/>
            <person name="Bayul T."/>
            <person name="Blitshsteyn B."/>
            <person name="Bloom T."/>
            <person name="Blye J."/>
            <person name="Boguslavskiy L."/>
            <person name="Borowsky M."/>
            <person name="Boukhgalter B."/>
            <person name="Brunache A."/>
            <person name="Butler J."/>
            <person name="Calixte N."/>
            <person name="Calvo S."/>
            <person name="Camarata J."/>
            <person name="Campo K."/>
            <person name="Chang J."/>
            <person name="Cheshatsang Y."/>
            <person name="Citroen M."/>
            <person name="Collymore A."/>
            <person name="Considine T."/>
            <person name="Cook A."/>
            <person name="Cooke P."/>
            <person name="Corum B."/>
            <person name="Cuomo C."/>
            <person name="David R."/>
            <person name="Dawoe T."/>
            <person name="Degray S."/>
            <person name="Dodge S."/>
            <person name="Dooley K."/>
            <person name="Dorje P."/>
            <person name="Dorjee K."/>
            <person name="Dorris L."/>
            <person name="Duffey N."/>
            <person name="Dupes A."/>
            <person name="Elkins T."/>
            <person name="Engels R."/>
            <person name="Erickson J."/>
            <person name="Farina A."/>
            <person name="Faro S."/>
            <person name="Ferreira P."/>
            <person name="Fischer H."/>
            <person name="Fitzgerald M."/>
            <person name="Foley K."/>
            <person name="Gage D."/>
            <person name="Galagan J."/>
            <person name="Gearin G."/>
            <person name="Gnerre S."/>
            <person name="Gnirke A."/>
            <person name="Goyette A."/>
            <person name="Graham J."/>
            <person name="Grandbois E."/>
            <person name="Gyaltsen K."/>
            <person name="Hafez N."/>
            <person name="Hagopian D."/>
            <person name="Hagos B."/>
            <person name="Hall J."/>
            <person name="Hatcher B."/>
            <person name="Heller A."/>
            <person name="Higgins H."/>
            <person name="Honan T."/>
            <person name="Horn A."/>
            <person name="Houde N."/>
            <person name="Hughes L."/>
            <person name="Hulme W."/>
            <person name="Husby E."/>
            <person name="Iliev I."/>
            <person name="Jaffe D."/>
            <person name="Jones C."/>
            <person name="Kamal M."/>
            <person name="Kamat A."/>
            <person name="Kamvysselis M."/>
            <person name="Karlsson E."/>
            <person name="Kells C."/>
            <person name="Kieu A."/>
            <person name="Kisner P."/>
            <person name="Kodira C."/>
            <person name="Kulbokas E."/>
            <person name="Labutti K."/>
            <person name="Lama D."/>
            <person name="Landers T."/>
            <person name="Leger J."/>
            <person name="Levine S."/>
            <person name="Lewis D."/>
            <person name="Lewis T."/>
            <person name="Lindblad-toh K."/>
            <person name="Liu X."/>
            <person name="Lokyitsang T."/>
            <person name="Lokyitsang Y."/>
            <person name="Lucien O."/>
            <person name="Lui A."/>
            <person name="Ma L.J."/>
            <person name="Mabbitt R."/>
            <person name="Macdonald J."/>
            <person name="Maclean C."/>
            <person name="Major J."/>
            <person name="Manning J."/>
            <person name="Marabella R."/>
            <person name="Maru K."/>
            <person name="Matthews C."/>
            <person name="Mauceli E."/>
            <person name="Mccarthy M."/>
            <person name="Mcdonough S."/>
            <person name="Mcghee T."/>
            <person name="Meldrim J."/>
            <person name="Meneus L."/>
            <person name="Mesirov J."/>
            <person name="Mihalev A."/>
            <person name="Mihova T."/>
            <person name="Mikkelsen T."/>
            <person name="Mlenga V."/>
            <person name="Moru K."/>
            <person name="Mozes J."/>
            <person name="Mulrain L."/>
            <person name="Munson G."/>
            <person name="Naylor J."/>
            <person name="Newes C."/>
            <person name="Nguyen C."/>
            <person name="Nguyen N."/>
            <person name="Nguyen T."/>
            <person name="Nicol R."/>
            <person name="Nielsen C."/>
            <person name="Nizzari M."/>
            <person name="Norbu C."/>
            <person name="Norbu N."/>
            <person name="O'donnell P."/>
            <person name="Okoawo O."/>
            <person name="O'leary S."/>
            <person name="Omotosho B."/>
            <person name="O'neill K."/>
            <person name="Osman S."/>
            <person name="Parker S."/>
            <person name="Perrin D."/>
            <person name="Phunkhang P."/>
            <person name="Piqani B."/>
            <person name="Purcell S."/>
            <person name="Rachupka T."/>
            <person name="Ramasamy U."/>
            <person name="Rameau R."/>
            <person name="Ray V."/>
            <person name="Raymond C."/>
            <person name="Retta R."/>
            <person name="Richardson S."/>
            <person name="Rise C."/>
            <person name="Rodriguez J."/>
            <person name="Rogers J."/>
            <person name="Rogov P."/>
            <person name="Rutman M."/>
            <person name="Schupbach R."/>
            <person name="Seaman C."/>
            <person name="Settipalli S."/>
            <person name="Sharpe T."/>
            <person name="Sheridan J."/>
            <person name="Sherpa N."/>
            <person name="Shi J."/>
            <person name="Smirnov S."/>
            <person name="Smith C."/>
            <person name="Sougnez C."/>
            <person name="Spencer B."/>
            <person name="Stalker J."/>
            <person name="Stange-thomann N."/>
            <person name="Stavropoulos S."/>
            <person name="Stetson K."/>
            <person name="Stone C."/>
            <person name="Stone S."/>
            <person name="Stubbs M."/>
            <person name="Talamas J."/>
            <person name="Tchuinga P."/>
            <person name="Tenzing P."/>
            <person name="Tesfaye S."/>
            <person name="Theodore J."/>
            <person name="Thoulutsang Y."/>
            <person name="Topham K."/>
            <person name="Towey S."/>
            <person name="Tsamla T."/>
            <person name="Tsomo N."/>
            <person name="Vallee D."/>
            <person name="Vassiliev H."/>
            <person name="Venkataraman V."/>
            <person name="Vinson J."/>
            <person name="Vo A."/>
            <person name="Wade C."/>
            <person name="Wang S."/>
            <person name="Wangchuk T."/>
            <person name="Wangdi T."/>
            <person name="Whittaker C."/>
            <person name="Wilkinson J."/>
            <person name="Wu Y."/>
            <person name="Wyman D."/>
            <person name="Yadav S."/>
            <person name="Yang S."/>
            <person name="Yang X."/>
            <person name="Yeager S."/>
            <person name="Yee E."/>
            <person name="Young G."/>
            <person name="Zainoun J."/>
            <person name="Zembeck L."/>
            <person name="Zimmer A."/>
            <person name="Zody M."/>
            <person name="Lander E."/>
        </authorList>
    </citation>
    <scope>NUCLEOTIDE SEQUENCE [LARGE SCALE GENOMIC DNA]</scope>
</reference>
<dbReference type="Proteomes" id="UP000007875">
    <property type="component" value="Unassembled WGS sequence"/>
</dbReference>
<keyword evidence="3" id="KW-1185">Reference proteome</keyword>
<feature type="compositionally biased region" description="Basic residues" evidence="1">
    <location>
        <begin position="116"/>
        <end position="125"/>
    </location>
</feature>
<feature type="region of interest" description="Disordered" evidence="1">
    <location>
        <begin position="102"/>
        <end position="146"/>
    </location>
</feature>
<reference evidence="2" key="2">
    <citation type="submission" date="2025-08" db="UniProtKB">
        <authorList>
            <consortium name="Ensembl"/>
        </authorList>
    </citation>
    <scope>IDENTIFICATION</scope>
</reference>
<organism evidence="2 3">
    <name type="scientific">Ciona savignyi</name>
    <name type="common">Pacific transparent sea squirt</name>
    <dbReference type="NCBI Taxonomy" id="51511"/>
    <lineage>
        <taxon>Eukaryota</taxon>
        <taxon>Metazoa</taxon>
        <taxon>Chordata</taxon>
        <taxon>Tunicata</taxon>
        <taxon>Ascidiacea</taxon>
        <taxon>Phlebobranchia</taxon>
        <taxon>Cionidae</taxon>
        <taxon>Ciona</taxon>
    </lineage>
</organism>
<dbReference type="InParanoid" id="H2YUM1"/>
<evidence type="ECO:0000313" key="3">
    <source>
        <dbReference type="Proteomes" id="UP000007875"/>
    </source>
</evidence>
<dbReference type="HOGENOM" id="CLU_1776818_0_0_1"/>
<reference evidence="2" key="3">
    <citation type="submission" date="2025-09" db="UniProtKB">
        <authorList>
            <consortium name="Ensembl"/>
        </authorList>
    </citation>
    <scope>IDENTIFICATION</scope>
</reference>
<evidence type="ECO:0000313" key="2">
    <source>
        <dbReference type="Ensembl" id="ENSCSAVP00000009031.1"/>
    </source>
</evidence>
<evidence type="ECO:0000256" key="1">
    <source>
        <dbReference type="SAM" id="MobiDB-lite"/>
    </source>
</evidence>
<sequence>MCRESLTTRLPALTPQLPDDNHRFLADDFSFVYPVFTENTHLRHLNKHRAALPPSRRRPAKYSSDAFEKKLPVVSEEGKSPSHRVSAIGKFKKLALNVKQHEDRDSFTRSSLIRNPIHRPRKRSGAHTSSDSLTKKATQLSKVTSV</sequence>
<dbReference type="AlphaFoldDB" id="H2YUM1"/>
<feature type="compositionally biased region" description="Polar residues" evidence="1">
    <location>
        <begin position="126"/>
        <end position="146"/>
    </location>
</feature>
<proteinExistence type="predicted"/>
<accession>H2YUM1</accession>
<dbReference type="Ensembl" id="ENSCSAVT00000009145.1">
    <property type="protein sequence ID" value="ENSCSAVP00000009031.1"/>
    <property type="gene ID" value="ENSCSAVG00000005342.1"/>
</dbReference>
<name>H2YUM1_CIOSA</name>